<evidence type="ECO:0000313" key="3">
    <source>
        <dbReference type="Proteomes" id="UP000193240"/>
    </source>
</evidence>
<proteinExistence type="predicted"/>
<dbReference type="AlphaFoldDB" id="A0A1Y2MFJ8"/>
<sequence length="234" mass="24783">MATTSAPPSTSPPHISLRQPTTSSAPSSSAPVTPPTLSWLQGPWNVTHSTLPMWKKSRNVRITYTPLPSTGSAGGRGHTAGTHLDDQVTYQPADPTSSKISTVRGVDKPFPTAERKGTVSDTAPPPATHEGEELASLGYTWRGKGWLVIATSKWEVLGYGDEEGGTGNSWVVTYFAKTLFTPAGVDFYSRRGQLRPETVEAIKEAIKGLGGDVAKLGGQVFEVAYDGGKEGSAQ</sequence>
<gene>
    <name evidence="2" type="ORF">B5807_00751</name>
</gene>
<organism evidence="2 3">
    <name type="scientific">Epicoccum nigrum</name>
    <name type="common">Soil fungus</name>
    <name type="synonym">Epicoccum purpurascens</name>
    <dbReference type="NCBI Taxonomy" id="105696"/>
    <lineage>
        <taxon>Eukaryota</taxon>
        <taxon>Fungi</taxon>
        <taxon>Dikarya</taxon>
        <taxon>Ascomycota</taxon>
        <taxon>Pezizomycotina</taxon>
        <taxon>Dothideomycetes</taxon>
        <taxon>Pleosporomycetidae</taxon>
        <taxon>Pleosporales</taxon>
        <taxon>Pleosporineae</taxon>
        <taxon>Didymellaceae</taxon>
        <taxon>Epicoccum</taxon>
    </lineage>
</organism>
<dbReference type="Proteomes" id="UP000193240">
    <property type="component" value="Unassembled WGS sequence"/>
</dbReference>
<feature type="region of interest" description="Disordered" evidence="1">
    <location>
        <begin position="1"/>
        <end position="42"/>
    </location>
</feature>
<protein>
    <submittedName>
        <fullName evidence="2">Uncharacterized protein</fullName>
    </submittedName>
</protein>
<feature type="compositionally biased region" description="Polar residues" evidence="1">
    <location>
        <begin position="89"/>
        <end position="101"/>
    </location>
</feature>
<dbReference type="InParanoid" id="A0A1Y2MFJ8"/>
<reference evidence="2 3" key="1">
    <citation type="journal article" date="2017" name="Genome Announc.">
        <title>Genome sequence of the saprophytic ascomycete Epicoccum nigrum ICMP 19927 strain isolated from New Zealand.</title>
        <authorList>
            <person name="Fokin M."/>
            <person name="Fleetwood D."/>
            <person name="Weir B.S."/>
            <person name="Villas-Boas S.G."/>
        </authorList>
    </citation>
    <scope>NUCLEOTIDE SEQUENCE [LARGE SCALE GENOMIC DNA]</scope>
    <source>
        <strain evidence="2 3">ICMP 19927</strain>
    </source>
</reference>
<name>A0A1Y2MFJ8_EPING</name>
<dbReference type="OMA" id="MWRSARN"/>
<accession>A0A1Y2MFJ8</accession>
<dbReference type="EMBL" id="KZ107838">
    <property type="protein sequence ID" value="OSS54762.1"/>
    <property type="molecule type" value="Genomic_DNA"/>
</dbReference>
<keyword evidence="3" id="KW-1185">Reference proteome</keyword>
<evidence type="ECO:0000313" key="2">
    <source>
        <dbReference type="EMBL" id="OSS54762.1"/>
    </source>
</evidence>
<feature type="compositionally biased region" description="Low complexity" evidence="1">
    <location>
        <begin position="20"/>
        <end position="31"/>
    </location>
</feature>
<evidence type="ECO:0000256" key="1">
    <source>
        <dbReference type="SAM" id="MobiDB-lite"/>
    </source>
</evidence>
<dbReference type="STRING" id="105696.A0A1Y2MFJ8"/>
<feature type="region of interest" description="Disordered" evidence="1">
    <location>
        <begin position="89"/>
        <end position="129"/>
    </location>
</feature>